<keyword evidence="1" id="KW-0677">Repeat</keyword>
<dbReference type="InterPro" id="IPR013766">
    <property type="entry name" value="Thioredoxin_domain"/>
</dbReference>
<dbReference type="AlphaFoldDB" id="A0A6J1BV28"/>
<feature type="region of interest" description="Disordered" evidence="4">
    <location>
        <begin position="27"/>
        <end position="177"/>
    </location>
</feature>
<reference evidence="7" key="1">
    <citation type="submission" date="2025-08" db="UniProtKB">
        <authorList>
            <consortium name="RefSeq"/>
        </authorList>
    </citation>
    <scope>IDENTIFICATION</scope>
    <source>
        <strain evidence="7">OHB3-1</strain>
    </source>
</reference>
<dbReference type="PANTHER" id="PTHR46050">
    <property type="entry name" value="TPR REPEAT-CONTAINING THIOREDOXIN"/>
    <property type="match status" value="1"/>
</dbReference>
<dbReference type="Gene3D" id="3.40.30.10">
    <property type="entry name" value="Glutaredoxin"/>
    <property type="match status" value="1"/>
</dbReference>
<feature type="repeat" description="TPR" evidence="3">
    <location>
        <begin position="229"/>
        <end position="262"/>
    </location>
</feature>
<evidence type="ECO:0000256" key="3">
    <source>
        <dbReference type="PROSITE-ProRule" id="PRU00339"/>
    </source>
</evidence>
<name>A0A6J1BV28_MOMCH</name>
<dbReference type="InterPro" id="IPR019734">
    <property type="entry name" value="TPR_rpt"/>
</dbReference>
<dbReference type="SUPFAM" id="SSF52833">
    <property type="entry name" value="Thioredoxin-like"/>
    <property type="match status" value="1"/>
</dbReference>
<feature type="region of interest" description="Disordered" evidence="4">
    <location>
        <begin position="208"/>
        <end position="234"/>
    </location>
</feature>
<dbReference type="Pfam" id="PF00515">
    <property type="entry name" value="TPR_1"/>
    <property type="match status" value="1"/>
</dbReference>
<dbReference type="Pfam" id="PF13181">
    <property type="entry name" value="TPR_8"/>
    <property type="match status" value="1"/>
</dbReference>
<dbReference type="GO" id="GO:0006950">
    <property type="term" value="P:response to stress"/>
    <property type="evidence" value="ECO:0007669"/>
    <property type="project" value="UniProtKB-ARBA"/>
</dbReference>
<feature type="compositionally biased region" description="Low complexity" evidence="4">
    <location>
        <begin position="58"/>
        <end position="72"/>
    </location>
</feature>
<dbReference type="InterPro" id="IPR036249">
    <property type="entry name" value="Thioredoxin-like_sf"/>
</dbReference>
<dbReference type="InterPro" id="IPR044534">
    <property type="entry name" value="TTL1-4"/>
</dbReference>
<dbReference type="CDD" id="cd02947">
    <property type="entry name" value="TRX_family"/>
    <property type="match status" value="1"/>
</dbReference>
<dbReference type="InterPro" id="IPR011990">
    <property type="entry name" value="TPR-like_helical_dom_sf"/>
</dbReference>
<dbReference type="KEGG" id="mcha:111005992"/>
<feature type="compositionally biased region" description="Polar residues" evidence="4">
    <location>
        <begin position="125"/>
        <end position="148"/>
    </location>
</feature>
<feature type="domain" description="Thioredoxin" evidence="5">
    <location>
        <begin position="606"/>
        <end position="689"/>
    </location>
</feature>
<dbReference type="OrthoDB" id="2121326at2759"/>
<dbReference type="Pfam" id="PF00085">
    <property type="entry name" value="Thioredoxin"/>
    <property type="match status" value="1"/>
</dbReference>
<dbReference type="FunFam" id="3.40.30.10:FF:000211">
    <property type="entry name" value="TPR repeat-containing thioredoxin TTL4"/>
    <property type="match status" value="1"/>
</dbReference>
<dbReference type="RefSeq" id="XP_022133426.1">
    <property type="nucleotide sequence ID" value="XM_022277734.1"/>
</dbReference>
<evidence type="ECO:0000259" key="5">
    <source>
        <dbReference type="Pfam" id="PF00085"/>
    </source>
</evidence>
<dbReference type="PANTHER" id="PTHR46050:SF3">
    <property type="entry name" value="TPR REPEAT-CONTAINING THIOREDOXIN TTL1"/>
    <property type="match status" value="1"/>
</dbReference>
<dbReference type="SUPFAM" id="SSF48452">
    <property type="entry name" value="TPR-like"/>
    <property type="match status" value="2"/>
</dbReference>
<dbReference type="GO" id="GO:0005737">
    <property type="term" value="C:cytoplasm"/>
    <property type="evidence" value="ECO:0007669"/>
    <property type="project" value="TreeGrafter"/>
</dbReference>
<feature type="repeat" description="TPR" evidence="3">
    <location>
        <begin position="421"/>
        <end position="454"/>
    </location>
</feature>
<dbReference type="Pfam" id="PF13432">
    <property type="entry name" value="TPR_16"/>
    <property type="match status" value="1"/>
</dbReference>
<evidence type="ECO:0000256" key="2">
    <source>
        <dbReference type="ARBA" id="ARBA00022803"/>
    </source>
</evidence>
<dbReference type="Gene3D" id="1.25.40.10">
    <property type="entry name" value="Tetratricopeptide repeat domain"/>
    <property type="match status" value="1"/>
</dbReference>
<dbReference type="PROSITE" id="PS50005">
    <property type="entry name" value="TPR"/>
    <property type="match status" value="2"/>
</dbReference>
<accession>A0A6J1BV28</accession>
<dbReference type="GeneID" id="111005992"/>
<keyword evidence="6" id="KW-1185">Reference proteome</keyword>
<evidence type="ECO:0000256" key="1">
    <source>
        <dbReference type="ARBA" id="ARBA00022737"/>
    </source>
</evidence>
<dbReference type="Proteomes" id="UP000504603">
    <property type="component" value="Unplaced"/>
</dbReference>
<organism evidence="6 7">
    <name type="scientific">Momordica charantia</name>
    <name type="common">Bitter gourd</name>
    <name type="synonym">Balsam pear</name>
    <dbReference type="NCBI Taxonomy" id="3673"/>
    <lineage>
        <taxon>Eukaryota</taxon>
        <taxon>Viridiplantae</taxon>
        <taxon>Streptophyta</taxon>
        <taxon>Embryophyta</taxon>
        <taxon>Tracheophyta</taxon>
        <taxon>Spermatophyta</taxon>
        <taxon>Magnoliopsida</taxon>
        <taxon>eudicotyledons</taxon>
        <taxon>Gunneridae</taxon>
        <taxon>Pentapetalae</taxon>
        <taxon>rosids</taxon>
        <taxon>fabids</taxon>
        <taxon>Cucurbitales</taxon>
        <taxon>Cucurbitaceae</taxon>
        <taxon>Momordiceae</taxon>
        <taxon>Momordica</taxon>
    </lineage>
</organism>
<evidence type="ECO:0000313" key="7">
    <source>
        <dbReference type="RefSeq" id="XP_022133426.1"/>
    </source>
</evidence>
<dbReference type="SMART" id="SM00028">
    <property type="entry name" value="TPR"/>
    <property type="match status" value="6"/>
</dbReference>
<feature type="compositionally biased region" description="Low complexity" evidence="4">
    <location>
        <begin position="91"/>
        <end position="108"/>
    </location>
</feature>
<keyword evidence="2 3" id="KW-0802">TPR repeat</keyword>
<proteinExistence type="predicted"/>
<gene>
    <name evidence="7" type="primary">LOC111005992</name>
</gene>
<protein>
    <submittedName>
        <fullName evidence="7">TPR repeat-containing thioredoxin TTL1</fullName>
    </submittedName>
</protein>
<evidence type="ECO:0000256" key="4">
    <source>
        <dbReference type="SAM" id="MobiDB-lite"/>
    </source>
</evidence>
<sequence>MSHSGGNPISDLRFHDLSDRFRDSVSCEANKPDFRELDLGSPVSPLRVRHSGGGAGGPAVSSSSSSSGSVSGRNGPNPAAKRSDSGPNNHSGELSGSSESSPTAAESLRSSGTPRNFKSGHNRSDSASNHPLIYSGQSSVTSPSNVLPTGNICPSGRILKTSMPSNRSSRTDVLGSGSGNYGHGSIMRGLATAKTSIAVESVSNVSARAGGFGSGGGESLNRAKQSGNPEELKRAGNEQYKKGHFAEALSLYDRAIALSPANAAYRSNRAAALTGLGRLREAVNECDEAVRLDPNYVRAHQRLASLFRRLGQVENARKHLCFPGVQPDPSELQRLQVIERHISRCGDARRVGDWISALKEADAAISGGADSSPQLFMSRVEALLKLHQIEDAESSLFSIPKLHPSTNASSQTKFFGMLSEAYSYFIHAQIEMALGRFENAVTSAEKAGQIDPRNVEVAMLLNNVRLVARTRTRGNDLFKSERYTEACSAYGEGLKLDPSNSVLYCNRAACWFKLGMWERSIEDCNQALLIQPTYTKALLRRAASNSKLERWEEAVRDYEVLRMELPDDNEVAESLFHAQVALKKSRGEEVHNLKFGGEVEEVSNLDQFRAAISFPGVTVVHFKTASDVQCKQISPFVDTLCRRYPSINFLKVNLEESPAIADTENVRIVPTFKIYKSGNRVKEIISPTRDMLEHSVRYYSL</sequence>
<feature type="compositionally biased region" description="Basic and acidic residues" evidence="4">
    <location>
        <begin position="27"/>
        <end position="38"/>
    </location>
</feature>
<evidence type="ECO:0000313" key="6">
    <source>
        <dbReference type="Proteomes" id="UP000504603"/>
    </source>
</evidence>